<organism evidence="2 3">
    <name type="scientific">Dendrobium catenatum</name>
    <dbReference type="NCBI Taxonomy" id="906689"/>
    <lineage>
        <taxon>Eukaryota</taxon>
        <taxon>Viridiplantae</taxon>
        <taxon>Streptophyta</taxon>
        <taxon>Embryophyta</taxon>
        <taxon>Tracheophyta</taxon>
        <taxon>Spermatophyta</taxon>
        <taxon>Magnoliopsida</taxon>
        <taxon>Liliopsida</taxon>
        <taxon>Asparagales</taxon>
        <taxon>Orchidaceae</taxon>
        <taxon>Epidendroideae</taxon>
        <taxon>Malaxideae</taxon>
        <taxon>Dendrobiinae</taxon>
        <taxon>Dendrobium</taxon>
    </lineage>
</organism>
<dbReference type="InterPro" id="IPR019557">
    <property type="entry name" value="AminoTfrase-like_pln_mobile"/>
</dbReference>
<feature type="domain" description="Aminotransferase-like plant mobile" evidence="1">
    <location>
        <begin position="1"/>
        <end position="49"/>
    </location>
</feature>
<proteinExistence type="predicted"/>
<keyword evidence="3" id="KW-1185">Reference proteome</keyword>
<dbReference type="AlphaFoldDB" id="A0A2I0WAA2"/>
<accession>A0A2I0WAA2</accession>
<dbReference type="InterPro" id="IPR044824">
    <property type="entry name" value="MAIN-like"/>
</dbReference>
<gene>
    <name evidence="2" type="ORF">MA16_Dca010156</name>
</gene>
<dbReference type="EMBL" id="KZ502814">
    <property type="protein sequence ID" value="PKU72586.1"/>
    <property type="molecule type" value="Genomic_DNA"/>
</dbReference>
<dbReference type="PANTHER" id="PTHR46033">
    <property type="entry name" value="PROTEIN MAIN-LIKE 2"/>
    <property type="match status" value="1"/>
</dbReference>
<evidence type="ECO:0000259" key="1">
    <source>
        <dbReference type="Pfam" id="PF10536"/>
    </source>
</evidence>
<dbReference type="Pfam" id="PF10536">
    <property type="entry name" value="PMD"/>
    <property type="match status" value="1"/>
</dbReference>
<reference evidence="2 3" key="1">
    <citation type="journal article" date="2016" name="Sci. Rep.">
        <title>The Dendrobium catenatum Lindl. genome sequence provides insights into polysaccharide synthase, floral development and adaptive evolution.</title>
        <authorList>
            <person name="Zhang G.Q."/>
            <person name="Xu Q."/>
            <person name="Bian C."/>
            <person name="Tsai W.C."/>
            <person name="Yeh C.M."/>
            <person name="Liu K.W."/>
            <person name="Yoshida K."/>
            <person name="Zhang L.S."/>
            <person name="Chang S.B."/>
            <person name="Chen F."/>
            <person name="Shi Y."/>
            <person name="Su Y.Y."/>
            <person name="Zhang Y.Q."/>
            <person name="Chen L.J."/>
            <person name="Yin Y."/>
            <person name="Lin M."/>
            <person name="Huang H."/>
            <person name="Deng H."/>
            <person name="Wang Z.W."/>
            <person name="Zhu S.L."/>
            <person name="Zhao X."/>
            <person name="Deng C."/>
            <person name="Niu S.C."/>
            <person name="Huang J."/>
            <person name="Wang M."/>
            <person name="Liu G.H."/>
            <person name="Yang H.J."/>
            <person name="Xiao X.J."/>
            <person name="Hsiao Y.Y."/>
            <person name="Wu W.L."/>
            <person name="Chen Y.Y."/>
            <person name="Mitsuda N."/>
            <person name="Ohme-Takagi M."/>
            <person name="Luo Y.B."/>
            <person name="Van de Peer Y."/>
            <person name="Liu Z.J."/>
        </authorList>
    </citation>
    <scope>NUCLEOTIDE SEQUENCE [LARGE SCALE GENOMIC DNA]</scope>
    <source>
        <tissue evidence="2">The whole plant</tissue>
    </source>
</reference>
<reference evidence="2 3" key="2">
    <citation type="journal article" date="2017" name="Nature">
        <title>The Apostasia genome and the evolution of orchids.</title>
        <authorList>
            <person name="Zhang G.Q."/>
            <person name="Liu K.W."/>
            <person name="Li Z."/>
            <person name="Lohaus R."/>
            <person name="Hsiao Y.Y."/>
            <person name="Niu S.C."/>
            <person name="Wang J.Y."/>
            <person name="Lin Y.C."/>
            <person name="Xu Q."/>
            <person name="Chen L.J."/>
            <person name="Yoshida K."/>
            <person name="Fujiwara S."/>
            <person name="Wang Z.W."/>
            <person name="Zhang Y.Q."/>
            <person name="Mitsuda N."/>
            <person name="Wang M."/>
            <person name="Liu G.H."/>
            <person name="Pecoraro L."/>
            <person name="Huang H.X."/>
            <person name="Xiao X.J."/>
            <person name="Lin M."/>
            <person name="Wu X.Y."/>
            <person name="Wu W.L."/>
            <person name="Chen Y.Y."/>
            <person name="Chang S.B."/>
            <person name="Sakamoto S."/>
            <person name="Ohme-Takagi M."/>
            <person name="Yagi M."/>
            <person name="Zeng S.J."/>
            <person name="Shen C.Y."/>
            <person name="Yeh C.M."/>
            <person name="Luo Y.B."/>
            <person name="Tsai W.C."/>
            <person name="Van de Peer Y."/>
            <person name="Liu Z.J."/>
        </authorList>
    </citation>
    <scope>NUCLEOTIDE SEQUENCE [LARGE SCALE GENOMIC DNA]</scope>
    <source>
        <tissue evidence="2">The whole plant</tissue>
    </source>
</reference>
<evidence type="ECO:0000313" key="3">
    <source>
        <dbReference type="Proteomes" id="UP000233837"/>
    </source>
</evidence>
<protein>
    <submittedName>
        <fullName evidence="2">Serine/threonine-protein phosphatase 7 long form like</fullName>
    </submittedName>
</protein>
<dbReference type="Proteomes" id="UP000233837">
    <property type="component" value="Unassembled WGS sequence"/>
</dbReference>
<name>A0A2I0WAA2_9ASPA</name>
<dbReference type="GO" id="GO:0010073">
    <property type="term" value="P:meristem maintenance"/>
    <property type="evidence" value="ECO:0007669"/>
    <property type="project" value="InterPro"/>
</dbReference>
<evidence type="ECO:0000313" key="2">
    <source>
        <dbReference type="EMBL" id="PKU72586.1"/>
    </source>
</evidence>
<dbReference type="STRING" id="906689.A0A2I0WAA2"/>
<dbReference type="PANTHER" id="PTHR46033:SF8">
    <property type="entry name" value="PROTEIN MAINTENANCE OF MERISTEMS-LIKE"/>
    <property type="match status" value="1"/>
</dbReference>
<sequence>MDHSLLIALVERWSPQTNSFHLPVGEMSITLQDVTLILGLQIDGSALVGNNAVGPGRR</sequence>